<comment type="caution">
    <text evidence="2">The sequence shown here is derived from an EMBL/GenBank/DDBJ whole genome shotgun (WGS) entry which is preliminary data.</text>
</comment>
<proteinExistence type="predicted"/>
<evidence type="ECO:0000256" key="1">
    <source>
        <dbReference type="SAM" id="SignalP"/>
    </source>
</evidence>
<accession>A0A813V4K1</accession>
<dbReference type="Proteomes" id="UP000663882">
    <property type="component" value="Unassembled WGS sequence"/>
</dbReference>
<dbReference type="AlphaFoldDB" id="A0A813V4K1"/>
<keyword evidence="1" id="KW-0732">Signal</keyword>
<feature type="chain" id="PRO_5036223203" evidence="1">
    <location>
        <begin position="24"/>
        <end position="395"/>
    </location>
</feature>
<dbReference type="OrthoDB" id="71260at2759"/>
<organism evidence="2 4">
    <name type="scientific">Rotaria sordida</name>
    <dbReference type="NCBI Taxonomy" id="392033"/>
    <lineage>
        <taxon>Eukaryota</taxon>
        <taxon>Metazoa</taxon>
        <taxon>Spiralia</taxon>
        <taxon>Gnathifera</taxon>
        <taxon>Rotifera</taxon>
        <taxon>Eurotatoria</taxon>
        <taxon>Bdelloidea</taxon>
        <taxon>Philodinida</taxon>
        <taxon>Philodinidae</taxon>
        <taxon>Rotaria</taxon>
    </lineage>
</organism>
<dbReference type="Proteomes" id="UP000663823">
    <property type="component" value="Unassembled WGS sequence"/>
</dbReference>
<evidence type="ECO:0000313" key="2">
    <source>
        <dbReference type="EMBL" id="CAF0832280.1"/>
    </source>
</evidence>
<feature type="signal peptide" evidence="1">
    <location>
        <begin position="1"/>
        <end position="23"/>
    </location>
</feature>
<reference evidence="2" key="1">
    <citation type="submission" date="2021-02" db="EMBL/GenBank/DDBJ databases">
        <authorList>
            <person name="Nowell W R."/>
        </authorList>
    </citation>
    <scope>NUCLEOTIDE SEQUENCE</scope>
</reference>
<sequence length="395" mass="46301">MFFIFRNTLIILFLLIKYLITKQDTSSDPPYITEYFHLISTIDTPLHLKKHYGMHESSIDFYPGTMNIILSVPHDGSLSSNLPTRPKYACRKSNSTSKKCYYQNPCVSPIFKINSKICKIHHGRDKNTRLLALALRYELNQLFKLKPFVIINRLERSKVDMNRFIDEGTFGASNSMHAWMRYHFYLKHAREIIINHENNYEGKGLLFDIHSQDHEEGWVELGYMLSSRQLSTKNYTLKSSSLASYLTTLFNPKELISGNKSLGYFITKYKYLAVPSPTFPSPLNHSYFEWGYTIEEYGRYYNFSAIMIESPSNQLLNRTKLYMYAKSLALALHDYLIDIELLEPLIKPEIINQTQIIKPETINQTQIIKQCNYSKKLNVQISFFMFLFINIINHY</sequence>
<name>A0A813V4K1_9BILA</name>
<evidence type="ECO:0000313" key="4">
    <source>
        <dbReference type="Proteomes" id="UP000663882"/>
    </source>
</evidence>
<evidence type="ECO:0000313" key="3">
    <source>
        <dbReference type="EMBL" id="CAF3595236.1"/>
    </source>
</evidence>
<dbReference type="EMBL" id="CAJNOO010000156">
    <property type="protein sequence ID" value="CAF0832280.1"/>
    <property type="molecule type" value="Genomic_DNA"/>
</dbReference>
<dbReference type="EMBL" id="CAJOAX010000459">
    <property type="protein sequence ID" value="CAF3595236.1"/>
    <property type="molecule type" value="Genomic_DNA"/>
</dbReference>
<dbReference type="Gene3D" id="3.40.630.40">
    <property type="entry name" value="Zn-dependent exopeptidases"/>
    <property type="match status" value="1"/>
</dbReference>
<protein>
    <submittedName>
        <fullName evidence="2">Uncharacterized protein</fullName>
    </submittedName>
</protein>
<gene>
    <name evidence="3" type="ORF">OTI717_LOCUS6515</name>
    <name evidence="2" type="ORF">RFH988_LOCUS5503</name>
</gene>